<evidence type="ECO:0000256" key="5">
    <source>
        <dbReference type="ARBA" id="ARBA00022729"/>
    </source>
</evidence>
<evidence type="ECO:0000256" key="8">
    <source>
        <dbReference type="ARBA" id="ARBA00023180"/>
    </source>
</evidence>
<evidence type="ECO:0000256" key="10">
    <source>
        <dbReference type="ARBA" id="ARBA00023288"/>
    </source>
</evidence>
<dbReference type="GO" id="GO:0005886">
    <property type="term" value="C:plasma membrane"/>
    <property type="evidence" value="ECO:0007669"/>
    <property type="project" value="UniProtKB-SubCell"/>
</dbReference>
<comment type="subcellular location">
    <subcellularLocation>
        <location evidence="1 12">Cell membrane</location>
        <topology evidence="1 12">Lipid-anchor</topology>
        <topology evidence="1 12">GPI-anchor</topology>
    </subcellularLocation>
</comment>
<reference evidence="13" key="1">
    <citation type="submission" date="2014-08" db="EMBL/GenBank/DDBJ databases">
        <authorList>
            <person name="Murali S."/>
            <person name="Richards S."/>
            <person name="Bandaranaike D."/>
            <person name="Bellair M."/>
            <person name="Blankenburg K."/>
            <person name="Chao H."/>
            <person name="Dinh H."/>
            <person name="Doddapaneni H."/>
            <person name="Dugan-Rocha S."/>
            <person name="Elkadiri S."/>
            <person name="Gnanaolivu R."/>
            <person name="Hughes D."/>
            <person name="Lee S."/>
            <person name="Li M."/>
            <person name="Ming W."/>
            <person name="Munidasa M."/>
            <person name="Muniz J."/>
            <person name="Nguyen L."/>
            <person name="Osuji N."/>
            <person name="Pu L.-L."/>
            <person name="Puazo M."/>
            <person name="Skinner E."/>
            <person name="Qu C."/>
            <person name="Quiroz J."/>
            <person name="Raj R."/>
            <person name="Weissenberger G."/>
            <person name="Xin Y."/>
            <person name="Zou X."/>
            <person name="Han Y."/>
            <person name="Worley K."/>
            <person name="Muzny D."/>
            <person name="Gibbs R."/>
        </authorList>
    </citation>
    <scope>NUCLEOTIDE SEQUENCE</scope>
    <source>
        <strain evidence="13">HAZT.00-mixed</strain>
        <tissue evidence="13">Whole organism</tissue>
    </source>
</reference>
<evidence type="ECO:0000313" key="13">
    <source>
        <dbReference type="EMBL" id="KAA0191633.1"/>
    </source>
</evidence>
<evidence type="ECO:0000256" key="3">
    <source>
        <dbReference type="ARBA" id="ARBA00022475"/>
    </source>
</evidence>
<keyword evidence="6 12" id="KW-0654">Proteoglycan</keyword>
<dbReference type="GO" id="GO:0009986">
    <property type="term" value="C:cell surface"/>
    <property type="evidence" value="ECO:0007669"/>
    <property type="project" value="TreeGrafter"/>
</dbReference>
<keyword evidence="9 12" id="KW-0357">Heparan sulfate</keyword>
<name>A0A6A0GXF1_HYAAZ</name>
<comment type="caution">
    <text evidence="13">The sequence shown here is derived from an EMBL/GenBank/DDBJ whole genome shotgun (WGS) entry which is preliminary data.</text>
</comment>
<keyword evidence="10 12" id="KW-0449">Lipoprotein</keyword>
<sequence>MTCCPPGVESALSVRSRKQFDDALAQRLEPLATLMGGRRAQFDEMFYGLLNYSKTSFEEMFQKTYGMVYLQNARVFDDLYVSLESYYRTGRPDIGQQMNDFFKKFYQRMFIVYNSQYTFSDQ</sequence>
<dbReference type="PANTHER" id="PTHR10822">
    <property type="entry name" value="GLYPICAN"/>
    <property type="match status" value="1"/>
</dbReference>
<evidence type="ECO:0000256" key="4">
    <source>
        <dbReference type="ARBA" id="ARBA00022622"/>
    </source>
</evidence>
<keyword evidence="5" id="KW-0732">Signal</keyword>
<dbReference type="GO" id="GO:0098552">
    <property type="term" value="C:side of membrane"/>
    <property type="evidence" value="ECO:0007669"/>
    <property type="project" value="UniProtKB-KW"/>
</dbReference>
<dbReference type="GO" id="GO:1905475">
    <property type="term" value="P:regulation of protein localization to membrane"/>
    <property type="evidence" value="ECO:0007669"/>
    <property type="project" value="TreeGrafter"/>
</dbReference>
<keyword evidence="7 12" id="KW-0472">Membrane</keyword>
<gene>
    <name evidence="13" type="ORF">HAZT_HAZT000694</name>
</gene>
<keyword evidence="3" id="KW-1003">Cell membrane</keyword>
<evidence type="ECO:0000256" key="6">
    <source>
        <dbReference type="ARBA" id="ARBA00022974"/>
    </source>
</evidence>
<dbReference type="GO" id="GO:0005576">
    <property type="term" value="C:extracellular region"/>
    <property type="evidence" value="ECO:0007669"/>
    <property type="project" value="TreeGrafter"/>
</dbReference>
<evidence type="ECO:0000256" key="7">
    <source>
        <dbReference type="ARBA" id="ARBA00023136"/>
    </source>
</evidence>
<keyword evidence="4 12" id="KW-0336">GPI-anchor</keyword>
<evidence type="ECO:0000256" key="11">
    <source>
        <dbReference type="RuleBase" id="RU003518"/>
    </source>
</evidence>
<dbReference type="GO" id="GO:0016477">
    <property type="term" value="P:cell migration"/>
    <property type="evidence" value="ECO:0007669"/>
    <property type="project" value="TreeGrafter"/>
</dbReference>
<dbReference type="Pfam" id="PF01153">
    <property type="entry name" value="Glypican"/>
    <property type="match status" value="1"/>
</dbReference>
<accession>A0A6A0GXF1</accession>
<evidence type="ECO:0000256" key="9">
    <source>
        <dbReference type="ARBA" id="ARBA00023207"/>
    </source>
</evidence>
<keyword evidence="8" id="KW-0325">Glycoprotein</keyword>
<reference evidence="13" key="3">
    <citation type="submission" date="2019-06" db="EMBL/GenBank/DDBJ databases">
        <authorList>
            <person name="Poynton C."/>
            <person name="Hasenbein S."/>
            <person name="Benoit J.B."/>
            <person name="Sepulveda M.S."/>
            <person name="Poelchau M.F."/>
            <person name="Murali S.C."/>
            <person name="Chen S."/>
            <person name="Glastad K.M."/>
            <person name="Werren J.H."/>
            <person name="Vineis J.H."/>
            <person name="Bowen J.L."/>
            <person name="Friedrich M."/>
            <person name="Jones J."/>
            <person name="Robertson H.M."/>
            <person name="Feyereisen R."/>
            <person name="Mechler-Hickson A."/>
            <person name="Mathers N."/>
            <person name="Lee C.E."/>
            <person name="Colbourne J.K."/>
            <person name="Biales A."/>
            <person name="Johnston J.S."/>
            <person name="Wellborn G.A."/>
            <person name="Rosendale A.J."/>
            <person name="Cridge A.G."/>
            <person name="Munoz-Torres M.C."/>
            <person name="Bain P.A."/>
            <person name="Manny A.R."/>
            <person name="Major K.M."/>
            <person name="Lambert F.N."/>
            <person name="Vulpe C.D."/>
            <person name="Tuck P."/>
            <person name="Blalock B.J."/>
            <person name="Lin Y.-Y."/>
            <person name="Smith M.E."/>
            <person name="Ochoa-Acuna H."/>
            <person name="Chen M.-J.M."/>
            <person name="Childers C.P."/>
            <person name="Qu J."/>
            <person name="Dugan S."/>
            <person name="Lee S.L."/>
            <person name="Chao H."/>
            <person name="Dinh H."/>
            <person name="Han Y."/>
            <person name="Doddapaneni H."/>
            <person name="Worley K.C."/>
            <person name="Muzny D.M."/>
            <person name="Gibbs R.A."/>
            <person name="Richards S."/>
        </authorList>
    </citation>
    <scope>NUCLEOTIDE SEQUENCE</scope>
    <source>
        <strain evidence="13">HAZT.00-mixed</strain>
        <tissue evidence="13">Whole organism</tissue>
    </source>
</reference>
<protein>
    <submittedName>
        <fullName evidence="13">Uncharacterized protein</fullName>
    </submittedName>
</protein>
<dbReference type="GO" id="GO:0045202">
    <property type="term" value="C:synapse"/>
    <property type="evidence" value="ECO:0007669"/>
    <property type="project" value="TreeGrafter"/>
</dbReference>
<evidence type="ECO:0000256" key="2">
    <source>
        <dbReference type="ARBA" id="ARBA00010260"/>
    </source>
</evidence>
<comment type="similarity">
    <text evidence="2 11">Belongs to the glypican family.</text>
</comment>
<proteinExistence type="inferred from homology"/>
<evidence type="ECO:0000256" key="1">
    <source>
        <dbReference type="ARBA" id="ARBA00004609"/>
    </source>
</evidence>
<reference evidence="13" key="2">
    <citation type="journal article" date="2018" name="Environ. Sci. Technol.">
        <title>The Toxicogenome of Hyalella azteca: A Model for Sediment Ecotoxicology and Evolutionary Toxicology.</title>
        <authorList>
            <person name="Poynton H.C."/>
            <person name="Hasenbein S."/>
            <person name="Benoit J.B."/>
            <person name="Sepulveda M.S."/>
            <person name="Poelchau M.F."/>
            <person name="Hughes D.S.T."/>
            <person name="Murali S.C."/>
            <person name="Chen S."/>
            <person name="Glastad K.M."/>
            <person name="Goodisman M.A.D."/>
            <person name="Werren J.H."/>
            <person name="Vineis J.H."/>
            <person name="Bowen J.L."/>
            <person name="Friedrich M."/>
            <person name="Jones J."/>
            <person name="Robertson H.M."/>
            <person name="Feyereisen R."/>
            <person name="Mechler-Hickson A."/>
            <person name="Mathers N."/>
            <person name="Lee C.E."/>
            <person name="Colbourne J.K."/>
            <person name="Biales A."/>
            <person name="Johnston J.S."/>
            <person name="Wellborn G.A."/>
            <person name="Rosendale A.J."/>
            <person name="Cridge A.G."/>
            <person name="Munoz-Torres M.C."/>
            <person name="Bain P.A."/>
            <person name="Manny A.R."/>
            <person name="Major K.M."/>
            <person name="Lambert F.N."/>
            <person name="Vulpe C.D."/>
            <person name="Tuck P."/>
            <person name="Blalock B.J."/>
            <person name="Lin Y.Y."/>
            <person name="Smith M.E."/>
            <person name="Ochoa-Acuna H."/>
            <person name="Chen M.M."/>
            <person name="Childers C.P."/>
            <person name="Qu J."/>
            <person name="Dugan S."/>
            <person name="Lee S.L."/>
            <person name="Chao H."/>
            <person name="Dinh H."/>
            <person name="Han Y."/>
            <person name="Doddapaneni H."/>
            <person name="Worley K.C."/>
            <person name="Muzny D.M."/>
            <person name="Gibbs R.A."/>
            <person name="Richards S."/>
        </authorList>
    </citation>
    <scope>NUCLEOTIDE SEQUENCE</scope>
    <source>
        <strain evidence="13">HAZT.00-mixed</strain>
        <tissue evidence="13">Whole organism</tissue>
    </source>
</reference>
<dbReference type="PANTHER" id="PTHR10822:SF30">
    <property type="entry name" value="DALLY-LIKE, ISOFORM A"/>
    <property type="match status" value="1"/>
</dbReference>
<dbReference type="AlphaFoldDB" id="A0A6A0GXF1"/>
<evidence type="ECO:0000256" key="12">
    <source>
        <dbReference type="RuleBase" id="RU003519"/>
    </source>
</evidence>
<dbReference type="EMBL" id="JQDR03012168">
    <property type="protein sequence ID" value="KAA0191633.1"/>
    <property type="molecule type" value="Genomic_DNA"/>
</dbReference>
<dbReference type="GO" id="GO:0009966">
    <property type="term" value="P:regulation of signal transduction"/>
    <property type="evidence" value="ECO:0007669"/>
    <property type="project" value="InterPro"/>
</dbReference>
<comment type="function">
    <text evidence="12">Cell surface proteoglycan.</text>
</comment>
<organism evidence="13">
    <name type="scientific">Hyalella azteca</name>
    <name type="common">Amphipod</name>
    <dbReference type="NCBI Taxonomy" id="294128"/>
    <lineage>
        <taxon>Eukaryota</taxon>
        <taxon>Metazoa</taxon>
        <taxon>Ecdysozoa</taxon>
        <taxon>Arthropoda</taxon>
        <taxon>Crustacea</taxon>
        <taxon>Multicrustacea</taxon>
        <taxon>Malacostraca</taxon>
        <taxon>Eumalacostraca</taxon>
        <taxon>Peracarida</taxon>
        <taxon>Amphipoda</taxon>
        <taxon>Senticaudata</taxon>
        <taxon>Talitrida</taxon>
        <taxon>Talitroidea</taxon>
        <taxon>Hyalellidae</taxon>
        <taxon>Hyalella</taxon>
    </lineage>
</organism>
<dbReference type="InterPro" id="IPR001863">
    <property type="entry name" value="Glypican"/>
</dbReference>
<dbReference type="Proteomes" id="UP000711488">
    <property type="component" value="Unassembled WGS sequence"/>
</dbReference>